<evidence type="ECO:0000256" key="2">
    <source>
        <dbReference type="SAM" id="Phobius"/>
    </source>
</evidence>
<sequence length="293" mass="33383">MASPSFRNSGSQNKPPPTPVPPRPVIVPRPSMLQYEPHESQKISRSRFIVLVYLLVVVVLLLALVQWELVSFYKPLTNLFFDKHWLSVACMVISVPLLAVFLIIRKARYIPILGCIGICTLAAYCSALYFLLSFTITAIFVVTFMLIGSFIPCDLTANVAVLFIISMQIFGFIMYHAQLIRGWRYAEIYTTDGLFAVIILFCHFCTILMLLCFWDWSKAKDDDDYDSGEGAYKAVWLTTRLSFEIFWVRPLRTTGLQDIRRLLSLLVDIIITSIILDHTQITTTGESCTEIKI</sequence>
<accession>A0AB40DAS6</accession>
<feature type="transmembrane region" description="Helical" evidence="2">
    <location>
        <begin position="85"/>
        <end position="104"/>
    </location>
</feature>
<dbReference type="Proteomes" id="UP001652628">
    <property type="component" value="Chromosome 3"/>
</dbReference>
<feature type="transmembrane region" description="Helical" evidence="2">
    <location>
        <begin position="136"/>
        <end position="153"/>
    </location>
</feature>
<feature type="transmembrane region" description="Helical" evidence="2">
    <location>
        <begin position="48"/>
        <end position="65"/>
    </location>
</feature>
<feature type="transmembrane region" description="Helical" evidence="2">
    <location>
        <begin position="160"/>
        <end position="181"/>
    </location>
</feature>
<feature type="transmembrane region" description="Helical" evidence="2">
    <location>
        <begin position="111"/>
        <end position="130"/>
    </location>
</feature>
<keyword evidence="2" id="KW-0812">Transmembrane</keyword>
<keyword evidence="2" id="KW-0472">Membrane</keyword>
<name>A0AB40DAS6_DROSZ</name>
<reference evidence="4" key="1">
    <citation type="submission" date="2025-08" db="UniProtKB">
        <authorList>
            <consortium name="RefSeq"/>
        </authorList>
    </citation>
    <scope>IDENTIFICATION</scope>
</reference>
<protein>
    <submittedName>
        <fullName evidence="4">Uncharacterized protein</fullName>
    </submittedName>
</protein>
<gene>
    <name evidence="4" type="primary">LOC108005748</name>
</gene>
<feature type="compositionally biased region" description="Pro residues" evidence="1">
    <location>
        <begin position="14"/>
        <end position="23"/>
    </location>
</feature>
<evidence type="ECO:0000313" key="3">
    <source>
        <dbReference type="Proteomes" id="UP001652628"/>
    </source>
</evidence>
<organism evidence="3 4">
    <name type="scientific">Drosophila suzukii</name>
    <name type="common">Spotted-wing drosophila fruit fly</name>
    <dbReference type="NCBI Taxonomy" id="28584"/>
    <lineage>
        <taxon>Eukaryota</taxon>
        <taxon>Metazoa</taxon>
        <taxon>Ecdysozoa</taxon>
        <taxon>Arthropoda</taxon>
        <taxon>Hexapoda</taxon>
        <taxon>Insecta</taxon>
        <taxon>Pterygota</taxon>
        <taxon>Neoptera</taxon>
        <taxon>Endopterygota</taxon>
        <taxon>Diptera</taxon>
        <taxon>Brachycera</taxon>
        <taxon>Muscomorpha</taxon>
        <taxon>Ephydroidea</taxon>
        <taxon>Drosophilidae</taxon>
        <taxon>Drosophila</taxon>
        <taxon>Sophophora</taxon>
    </lineage>
</organism>
<dbReference type="GeneID" id="108005748"/>
<feature type="region of interest" description="Disordered" evidence="1">
    <location>
        <begin position="1"/>
        <end position="23"/>
    </location>
</feature>
<keyword evidence="3" id="KW-1185">Reference proteome</keyword>
<evidence type="ECO:0000313" key="4">
    <source>
        <dbReference type="RefSeq" id="XP_065720686.2"/>
    </source>
</evidence>
<keyword evidence="2" id="KW-1133">Transmembrane helix</keyword>
<proteinExistence type="predicted"/>
<dbReference type="RefSeq" id="XP_065720686.2">
    <property type="nucleotide sequence ID" value="XM_065864614.2"/>
</dbReference>
<feature type="transmembrane region" description="Helical" evidence="2">
    <location>
        <begin position="193"/>
        <end position="214"/>
    </location>
</feature>
<feature type="compositionally biased region" description="Polar residues" evidence="1">
    <location>
        <begin position="1"/>
        <end position="13"/>
    </location>
</feature>
<evidence type="ECO:0000256" key="1">
    <source>
        <dbReference type="SAM" id="MobiDB-lite"/>
    </source>
</evidence>